<reference evidence="5 6" key="1">
    <citation type="submission" date="2018-12" db="EMBL/GenBank/DDBJ databases">
        <authorList>
            <person name="Chong R.A."/>
        </authorList>
    </citation>
    <scope>NUCLEOTIDE SEQUENCE [LARGE SCALE GENOMIC DNA]</scope>
    <source>
        <strain evidence="5 6">Msa</strain>
    </source>
</reference>
<evidence type="ECO:0000256" key="2">
    <source>
        <dbReference type="ARBA" id="ARBA00022490"/>
    </source>
</evidence>
<dbReference type="Gene3D" id="3.40.1260.10">
    <property type="entry name" value="DsrEFH-like"/>
    <property type="match status" value="1"/>
</dbReference>
<evidence type="ECO:0000313" key="5">
    <source>
        <dbReference type="EMBL" id="QCI24035.1"/>
    </source>
</evidence>
<dbReference type="NCBIfam" id="TIGR03010">
    <property type="entry name" value="sulf_tusC_dsrF"/>
    <property type="match status" value="1"/>
</dbReference>
<dbReference type="RefSeq" id="WP_158362989.1">
    <property type="nucleotide sequence ID" value="NZ_CP034864.1"/>
</dbReference>
<protein>
    <recommendedName>
        <fullName evidence="4">Protein TusC</fullName>
    </recommendedName>
    <alternativeName>
        <fullName evidence="4">tRNA 2-thiouridine synthesizing protein C</fullName>
    </alternativeName>
</protein>
<accession>A0A4D6YI21</accession>
<evidence type="ECO:0000256" key="4">
    <source>
        <dbReference type="HAMAP-Rule" id="MF_00389"/>
    </source>
</evidence>
<dbReference type="InterPro" id="IPR017462">
    <property type="entry name" value="Sulphur_relay_TusC/DsrF"/>
</dbReference>
<dbReference type="InterPro" id="IPR037450">
    <property type="entry name" value="Sulphur_relay_TusC"/>
</dbReference>
<comment type="subcellular location">
    <subcellularLocation>
        <location evidence="4">Cytoplasm</location>
    </subcellularLocation>
</comment>
<dbReference type="NCBIfam" id="NF001238">
    <property type="entry name" value="PRK00211.1"/>
    <property type="match status" value="1"/>
</dbReference>
<dbReference type="OrthoDB" id="9789418at2"/>
<dbReference type="GO" id="GO:0016740">
    <property type="term" value="F:transferase activity"/>
    <property type="evidence" value="ECO:0007669"/>
    <property type="project" value="UniProtKB-KW"/>
</dbReference>
<comment type="similarity">
    <text evidence="1 4">Belongs to the DsrF/TusC family.</text>
</comment>
<reference evidence="5 6" key="2">
    <citation type="submission" date="2019-05" db="EMBL/GenBank/DDBJ databases">
        <title>Genome evolution of the obligate endosymbiont Buchnera aphidicola.</title>
        <authorList>
            <person name="Moran N.A."/>
        </authorList>
    </citation>
    <scope>NUCLEOTIDE SEQUENCE [LARGE SCALE GENOMIC DNA]</scope>
    <source>
        <strain evidence="5 6">Msa</strain>
    </source>
</reference>
<dbReference type="SUPFAM" id="SSF75169">
    <property type="entry name" value="DsrEFH-like"/>
    <property type="match status" value="1"/>
</dbReference>
<dbReference type="AlphaFoldDB" id="A0A4D6YI21"/>
<gene>
    <name evidence="4 5" type="primary">tusC</name>
    <name evidence="5" type="ORF">D9V74_02530</name>
</gene>
<dbReference type="Proteomes" id="UP000298745">
    <property type="component" value="Chromosome"/>
</dbReference>
<dbReference type="GO" id="GO:0008033">
    <property type="term" value="P:tRNA processing"/>
    <property type="evidence" value="ECO:0007669"/>
    <property type="project" value="UniProtKB-UniRule"/>
</dbReference>
<dbReference type="Pfam" id="PF02635">
    <property type="entry name" value="DsrE"/>
    <property type="match status" value="1"/>
</dbReference>
<dbReference type="PANTHER" id="PTHR38780:SF1">
    <property type="entry name" value="PROTEIN TUSC"/>
    <property type="match status" value="1"/>
</dbReference>
<sequence>MKKIAFIFSHVPHGTSFGREGLDAILSFSSIFKEIGIFFIGDGVFQVIKNYQPEKILCRDYTPSFSILSMYDIKNFYCCKSSLRIRGLKNHKNFLLNITILDEYFLRSKLECYDVIINF</sequence>
<keyword evidence="2 4" id="KW-0963">Cytoplasm</keyword>
<evidence type="ECO:0000256" key="3">
    <source>
        <dbReference type="ARBA" id="ARBA00022694"/>
    </source>
</evidence>
<keyword evidence="5" id="KW-0808">Transferase</keyword>
<comment type="function">
    <text evidence="4">Part of a sulfur-relay system required for 2-thiolation of 5-methylaminomethyl-2-thiouridine (mnm(5)s(2)U) at tRNA wobble positions.</text>
</comment>
<comment type="subunit">
    <text evidence="4">Heterohexamer, formed by a dimer of trimers. The hexameric TusBCD complex contains 2 copies each of TusB, TusC and TusD. The TusBCD complex interacts with TusE.</text>
</comment>
<dbReference type="InterPro" id="IPR003787">
    <property type="entry name" value="Sulphur_relay_DsrE/F-like"/>
</dbReference>
<evidence type="ECO:0000256" key="1">
    <source>
        <dbReference type="ARBA" id="ARBA00005996"/>
    </source>
</evidence>
<dbReference type="GO" id="GO:0005737">
    <property type="term" value="C:cytoplasm"/>
    <property type="evidence" value="ECO:0007669"/>
    <property type="project" value="UniProtKB-SubCell"/>
</dbReference>
<name>A0A4D6YI21_9GAMM</name>
<dbReference type="InterPro" id="IPR027396">
    <property type="entry name" value="DsrEFH-like"/>
</dbReference>
<dbReference type="PANTHER" id="PTHR38780">
    <property type="entry name" value="PROTEIN TUSC"/>
    <property type="match status" value="1"/>
</dbReference>
<proteinExistence type="inferred from homology"/>
<keyword evidence="3 4" id="KW-0819">tRNA processing</keyword>
<evidence type="ECO:0000313" key="6">
    <source>
        <dbReference type="Proteomes" id="UP000298745"/>
    </source>
</evidence>
<dbReference type="HAMAP" id="MF_00389">
    <property type="entry name" value="Thiourid_synth_C"/>
    <property type="match status" value="1"/>
</dbReference>
<organism evidence="5 6">
    <name type="scientific">Buchnera aphidicola</name>
    <name type="common">Macrosiphoniella sanborni</name>
    <dbReference type="NCBI Taxonomy" id="1241865"/>
    <lineage>
        <taxon>Bacteria</taxon>
        <taxon>Pseudomonadati</taxon>
        <taxon>Pseudomonadota</taxon>
        <taxon>Gammaproteobacteria</taxon>
        <taxon>Enterobacterales</taxon>
        <taxon>Erwiniaceae</taxon>
        <taxon>Buchnera</taxon>
    </lineage>
</organism>
<dbReference type="EMBL" id="CP034864">
    <property type="protein sequence ID" value="QCI24035.1"/>
    <property type="molecule type" value="Genomic_DNA"/>
</dbReference>